<dbReference type="AlphaFoldDB" id="X1LDZ6"/>
<feature type="non-terminal residue" evidence="1">
    <location>
        <position position="48"/>
    </location>
</feature>
<protein>
    <submittedName>
        <fullName evidence="1">Uncharacterized protein</fullName>
    </submittedName>
</protein>
<organism evidence="1">
    <name type="scientific">marine sediment metagenome</name>
    <dbReference type="NCBI Taxonomy" id="412755"/>
    <lineage>
        <taxon>unclassified sequences</taxon>
        <taxon>metagenomes</taxon>
        <taxon>ecological metagenomes</taxon>
    </lineage>
</organism>
<accession>X1LDZ6</accession>
<name>X1LDZ6_9ZZZZ</name>
<gene>
    <name evidence="1" type="ORF">S03H2_72699</name>
</gene>
<reference evidence="1" key="1">
    <citation type="journal article" date="2014" name="Front. Microbiol.">
        <title>High frequency of phylogenetically diverse reductive dehalogenase-homologous genes in deep subseafloor sedimentary metagenomes.</title>
        <authorList>
            <person name="Kawai M."/>
            <person name="Futagami T."/>
            <person name="Toyoda A."/>
            <person name="Takaki Y."/>
            <person name="Nishi S."/>
            <person name="Hori S."/>
            <person name="Arai W."/>
            <person name="Tsubouchi T."/>
            <person name="Morono Y."/>
            <person name="Uchiyama I."/>
            <person name="Ito T."/>
            <person name="Fujiyama A."/>
            <person name="Inagaki F."/>
            <person name="Takami H."/>
        </authorList>
    </citation>
    <scope>NUCLEOTIDE SEQUENCE</scope>
    <source>
        <strain evidence="1">Expedition CK06-06</strain>
    </source>
</reference>
<proteinExistence type="predicted"/>
<sequence length="48" mass="5647">RGIRELFEVSPSEPTKVSIPRSELEKVVRNVFEKFSKEDRSTWDLDIP</sequence>
<comment type="caution">
    <text evidence="1">The sequence shown here is derived from an EMBL/GenBank/DDBJ whole genome shotgun (WGS) entry which is preliminary data.</text>
</comment>
<dbReference type="EMBL" id="BARU01049329">
    <property type="protein sequence ID" value="GAH92368.1"/>
    <property type="molecule type" value="Genomic_DNA"/>
</dbReference>
<evidence type="ECO:0000313" key="1">
    <source>
        <dbReference type="EMBL" id="GAH92368.1"/>
    </source>
</evidence>
<feature type="non-terminal residue" evidence="1">
    <location>
        <position position="1"/>
    </location>
</feature>